<feature type="transmembrane region" description="Helical" evidence="6">
    <location>
        <begin position="187"/>
        <end position="209"/>
    </location>
</feature>
<evidence type="ECO:0000313" key="9">
    <source>
        <dbReference type="Proteomes" id="UP001379949"/>
    </source>
</evidence>
<feature type="domain" description="EamA" evidence="7">
    <location>
        <begin position="158"/>
        <end position="296"/>
    </location>
</feature>
<evidence type="ECO:0000256" key="6">
    <source>
        <dbReference type="SAM" id="Phobius"/>
    </source>
</evidence>
<keyword evidence="5 6" id="KW-0472">Membrane</keyword>
<dbReference type="InterPro" id="IPR050638">
    <property type="entry name" value="AA-Vitamin_Transporters"/>
</dbReference>
<evidence type="ECO:0000256" key="1">
    <source>
        <dbReference type="ARBA" id="ARBA00004651"/>
    </source>
</evidence>
<keyword evidence="9" id="KW-1185">Reference proteome</keyword>
<evidence type="ECO:0000313" key="8">
    <source>
        <dbReference type="EMBL" id="MEL0612531.1"/>
    </source>
</evidence>
<feature type="domain" description="EamA" evidence="7">
    <location>
        <begin position="3"/>
        <end position="145"/>
    </location>
</feature>
<name>A0ABU9G220_9GAMM</name>
<dbReference type="InterPro" id="IPR000620">
    <property type="entry name" value="EamA_dom"/>
</dbReference>
<sequence length="314" mass="34696">MSSLFTLLLWAWLMASSFVVSGNMSAYASPLATSGFRFLLALAVITIALLFRWHNAKLNMAEQCRQLFQSWRRVCQYLLISGALVGFFVGLFRALQSTTPLHTSVLYTLIPLMGVLVARVWLKERTSGVRILGFLLGTIGALSVLLATQQALSFQWNSGDSIFLGACFLLALHVVSVQKWGRSLNALSGAFMIMLFGSIWLLPVTLIWGDLADVKWSHSGFWVNVLYLTFFTTLLTFILQQRLVVQVGASRLLAISYTIPVWVACYTALSQSHLGSLLDAGFLMGVLLLLLALVLIDERIKQRSSLHGQGTSAK</sequence>
<feature type="transmembrane region" description="Helical" evidence="6">
    <location>
        <begin position="251"/>
        <end position="269"/>
    </location>
</feature>
<dbReference type="Pfam" id="PF00892">
    <property type="entry name" value="EamA"/>
    <property type="match status" value="2"/>
</dbReference>
<feature type="transmembrane region" description="Helical" evidence="6">
    <location>
        <begin position="104"/>
        <end position="122"/>
    </location>
</feature>
<evidence type="ECO:0000256" key="4">
    <source>
        <dbReference type="ARBA" id="ARBA00022989"/>
    </source>
</evidence>
<evidence type="ECO:0000259" key="7">
    <source>
        <dbReference type="Pfam" id="PF00892"/>
    </source>
</evidence>
<proteinExistence type="predicted"/>
<protein>
    <submittedName>
        <fullName evidence="8">DMT family transporter</fullName>
    </submittedName>
</protein>
<dbReference type="InterPro" id="IPR037185">
    <property type="entry name" value="EmrE-like"/>
</dbReference>
<feature type="transmembrane region" description="Helical" evidence="6">
    <location>
        <begin position="31"/>
        <end position="53"/>
    </location>
</feature>
<feature type="transmembrane region" description="Helical" evidence="6">
    <location>
        <begin position="154"/>
        <end position="175"/>
    </location>
</feature>
<feature type="transmembrane region" description="Helical" evidence="6">
    <location>
        <begin position="74"/>
        <end position="92"/>
    </location>
</feature>
<dbReference type="EMBL" id="JBAKAR010000002">
    <property type="protein sequence ID" value="MEL0612531.1"/>
    <property type="molecule type" value="Genomic_DNA"/>
</dbReference>
<feature type="transmembrane region" description="Helical" evidence="6">
    <location>
        <begin position="129"/>
        <end position="148"/>
    </location>
</feature>
<dbReference type="PANTHER" id="PTHR32322">
    <property type="entry name" value="INNER MEMBRANE TRANSPORTER"/>
    <property type="match status" value="1"/>
</dbReference>
<evidence type="ECO:0000256" key="5">
    <source>
        <dbReference type="ARBA" id="ARBA00023136"/>
    </source>
</evidence>
<feature type="transmembrane region" description="Helical" evidence="6">
    <location>
        <begin position="221"/>
        <end position="239"/>
    </location>
</feature>
<dbReference type="PANTHER" id="PTHR32322:SF18">
    <property type="entry name" value="S-ADENOSYLMETHIONINE_S-ADENOSYLHOMOCYSTEINE TRANSPORTER"/>
    <property type="match status" value="1"/>
</dbReference>
<dbReference type="Proteomes" id="UP001379949">
    <property type="component" value="Unassembled WGS sequence"/>
</dbReference>
<dbReference type="SUPFAM" id="SSF103481">
    <property type="entry name" value="Multidrug resistance efflux transporter EmrE"/>
    <property type="match status" value="1"/>
</dbReference>
<feature type="transmembrane region" description="Helical" evidence="6">
    <location>
        <begin position="275"/>
        <end position="296"/>
    </location>
</feature>
<comment type="subcellular location">
    <subcellularLocation>
        <location evidence="1">Cell membrane</location>
        <topology evidence="1">Multi-pass membrane protein</topology>
    </subcellularLocation>
</comment>
<dbReference type="RefSeq" id="WP_341566524.1">
    <property type="nucleotide sequence ID" value="NZ_JBAKAR010000002.1"/>
</dbReference>
<comment type="caution">
    <text evidence="8">The sequence shown here is derived from an EMBL/GenBank/DDBJ whole genome shotgun (WGS) entry which is preliminary data.</text>
</comment>
<evidence type="ECO:0000256" key="2">
    <source>
        <dbReference type="ARBA" id="ARBA00022475"/>
    </source>
</evidence>
<evidence type="ECO:0000256" key="3">
    <source>
        <dbReference type="ARBA" id="ARBA00022692"/>
    </source>
</evidence>
<keyword evidence="4 6" id="KW-1133">Transmembrane helix</keyword>
<gene>
    <name evidence="8" type="ORF">V6242_05185</name>
</gene>
<organism evidence="8 9">
    <name type="scientific">Marinomonas arenicola</name>
    <dbReference type="NCBI Taxonomy" id="569601"/>
    <lineage>
        <taxon>Bacteria</taxon>
        <taxon>Pseudomonadati</taxon>
        <taxon>Pseudomonadota</taxon>
        <taxon>Gammaproteobacteria</taxon>
        <taxon>Oceanospirillales</taxon>
        <taxon>Oceanospirillaceae</taxon>
        <taxon>Marinomonas</taxon>
    </lineage>
</organism>
<reference evidence="8 9" key="1">
    <citation type="submission" date="2024-02" db="EMBL/GenBank/DDBJ databases">
        <title>Bacteria isolated from the canopy kelp, Nereocystis luetkeana.</title>
        <authorList>
            <person name="Pfister C.A."/>
            <person name="Younker I.T."/>
            <person name="Light S.H."/>
        </authorList>
    </citation>
    <scope>NUCLEOTIDE SEQUENCE [LARGE SCALE GENOMIC DNA]</scope>
    <source>
        <strain evidence="8 9">TI.4.07</strain>
    </source>
</reference>
<keyword evidence="3 6" id="KW-0812">Transmembrane</keyword>
<keyword evidence="2" id="KW-1003">Cell membrane</keyword>
<accession>A0ABU9G220</accession>